<dbReference type="InterPro" id="IPR009057">
    <property type="entry name" value="Homeodomain-like_sf"/>
</dbReference>
<name>A0ABT3I3G8_9FLAO</name>
<feature type="domain" description="HTH araC/xylS-type" evidence="4">
    <location>
        <begin position="209"/>
        <end position="307"/>
    </location>
</feature>
<comment type="caution">
    <text evidence="5">The sequence shown here is derived from an EMBL/GenBank/DDBJ whole genome shotgun (WGS) entry which is preliminary data.</text>
</comment>
<organism evidence="5 6">
    <name type="scientific">Chryseobacterium kimseyorum</name>
    <dbReference type="NCBI Taxonomy" id="2984028"/>
    <lineage>
        <taxon>Bacteria</taxon>
        <taxon>Pseudomonadati</taxon>
        <taxon>Bacteroidota</taxon>
        <taxon>Flavobacteriia</taxon>
        <taxon>Flavobacteriales</taxon>
        <taxon>Weeksellaceae</taxon>
        <taxon>Chryseobacterium group</taxon>
        <taxon>Chryseobacterium</taxon>
    </lineage>
</organism>
<dbReference type="Pfam" id="PF12833">
    <property type="entry name" value="HTH_18"/>
    <property type="match status" value="1"/>
</dbReference>
<evidence type="ECO:0000259" key="4">
    <source>
        <dbReference type="PROSITE" id="PS01124"/>
    </source>
</evidence>
<dbReference type="InterPro" id="IPR018060">
    <property type="entry name" value="HTH_AraC"/>
</dbReference>
<accession>A0ABT3I3G8</accession>
<dbReference type="SMART" id="SM00342">
    <property type="entry name" value="HTH_ARAC"/>
    <property type="match status" value="1"/>
</dbReference>
<keyword evidence="6" id="KW-1185">Reference proteome</keyword>
<evidence type="ECO:0000256" key="2">
    <source>
        <dbReference type="ARBA" id="ARBA00023125"/>
    </source>
</evidence>
<dbReference type="PANTHER" id="PTHR43280:SF32">
    <property type="entry name" value="TRANSCRIPTIONAL REGULATORY PROTEIN"/>
    <property type="match status" value="1"/>
</dbReference>
<dbReference type="EMBL" id="JAPDHW010000023">
    <property type="protein sequence ID" value="MCW3170610.1"/>
    <property type="molecule type" value="Genomic_DNA"/>
</dbReference>
<keyword evidence="1" id="KW-0805">Transcription regulation</keyword>
<dbReference type="SUPFAM" id="SSF46689">
    <property type="entry name" value="Homeodomain-like"/>
    <property type="match status" value="1"/>
</dbReference>
<evidence type="ECO:0000256" key="1">
    <source>
        <dbReference type="ARBA" id="ARBA00023015"/>
    </source>
</evidence>
<dbReference type="PANTHER" id="PTHR43280">
    <property type="entry name" value="ARAC-FAMILY TRANSCRIPTIONAL REGULATOR"/>
    <property type="match status" value="1"/>
</dbReference>
<evidence type="ECO:0000313" key="6">
    <source>
        <dbReference type="Proteomes" id="UP001163731"/>
    </source>
</evidence>
<evidence type="ECO:0000256" key="3">
    <source>
        <dbReference type="ARBA" id="ARBA00023163"/>
    </source>
</evidence>
<gene>
    <name evidence="5" type="ORF">OMO38_18940</name>
</gene>
<keyword evidence="3" id="KW-0804">Transcription</keyword>
<reference evidence="5" key="1">
    <citation type="submission" date="2022-10" db="EMBL/GenBank/DDBJ databases">
        <title>Chryseobacterium babae sp. nov. isolated from the gut of the beetle Oryctes rhinoceros, and Chryseobacterium kimseyorum sp. nov., isolated from a stick insect rearing cage.</title>
        <authorList>
            <person name="Shelomi M."/>
            <person name="Han C.-J."/>
            <person name="Chen W.-M."/>
            <person name="Chen H.-K."/>
            <person name="Liaw S.-J."/>
            <person name="Muhle E."/>
            <person name="Clermont D."/>
        </authorList>
    </citation>
    <scope>NUCLEOTIDE SEQUENCE</scope>
    <source>
        <strain evidence="5">09-1422</strain>
    </source>
</reference>
<dbReference type="PROSITE" id="PS01124">
    <property type="entry name" value="HTH_ARAC_FAMILY_2"/>
    <property type="match status" value="1"/>
</dbReference>
<sequence>MSDIFNILKSMKKEDLVKQYTIRNIINYRKLDWSISEEFLYLTDVPEIFEPFEMKPHYFAYGIINSGSITIEVDYQKFVIDERSLLIYRPDQNVKVTRIEAGTKGMFVLFTKKFTDYLFESFFSIAPNSFLKNKFGSQVVLSKEDHSKMSTLFTRTLDFLITSEADNERWIYSAKSMLLALINESDFLVNRYIENRNTNHQPREEEIGYSFKKLVSKHYLTFRNIEFYAQELNITTNYLHKIIKSQFYQTPSEIINMALLSECKVRLSDPNESISQIADHLQFTNLQSFSRYFKKQTGSTPSSFRKNNILVNP</sequence>
<dbReference type="Gene3D" id="1.10.10.60">
    <property type="entry name" value="Homeodomain-like"/>
    <property type="match status" value="1"/>
</dbReference>
<evidence type="ECO:0000313" key="5">
    <source>
        <dbReference type="EMBL" id="MCW3170610.1"/>
    </source>
</evidence>
<proteinExistence type="predicted"/>
<protein>
    <submittedName>
        <fullName evidence="5">Helix-turn-helix transcriptional regulator</fullName>
    </submittedName>
</protein>
<dbReference type="Proteomes" id="UP001163731">
    <property type="component" value="Unassembled WGS sequence"/>
</dbReference>
<keyword evidence="2" id="KW-0238">DNA-binding</keyword>